<feature type="compositionally biased region" description="Polar residues" evidence="2">
    <location>
        <begin position="126"/>
        <end position="139"/>
    </location>
</feature>
<sequence>MPLTDEMKKLRESKAFYAVAGAGDLAAETIRTVPDRLRQAQERSDFAKLQDRAVAYAGVVGSKASEIVDQLAERGRVAMERANRRANAQLEAAERARATEAAREAAERAEAVPTVTVVDSKPADSTEPTTPGGQAASGS</sequence>
<protein>
    <submittedName>
        <fullName evidence="3">Uncharacterized protein</fullName>
    </submittedName>
</protein>
<comment type="caution">
    <text evidence="3">The sequence shown here is derived from an EMBL/GenBank/DDBJ whole genome shotgun (WGS) entry which is preliminary data.</text>
</comment>
<reference evidence="3 4" key="1">
    <citation type="submission" date="2018-03" db="EMBL/GenBank/DDBJ databases">
        <title>Genomic Encyclopedia of Archaeal and Bacterial Type Strains, Phase II (KMG-II): from individual species to whole genera.</title>
        <authorList>
            <person name="Goeker M."/>
        </authorList>
    </citation>
    <scope>NUCLEOTIDE SEQUENCE [LARGE SCALE GENOMIC DNA]</scope>
    <source>
        <strain evidence="3 4">DSM 45601</strain>
    </source>
</reference>
<feature type="region of interest" description="Disordered" evidence="2">
    <location>
        <begin position="104"/>
        <end position="139"/>
    </location>
</feature>
<evidence type="ECO:0000256" key="2">
    <source>
        <dbReference type="SAM" id="MobiDB-lite"/>
    </source>
</evidence>
<dbReference type="AlphaFoldDB" id="A0A2T0QAB1"/>
<feature type="coiled-coil region" evidence="1">
    <location>
        <begin position="76"/>
        <end position="103"/>
    </location>
</feature>
<name>A0A2T0QAB1_9ACTN</name>
<keyword evidence="1" id="KW-0175">Coiled coil</keyword>
<dbReference type="RefSeq" id="WP_106242710.1">
    <property type="nucleotide sequence ID" value="NZ_PVZC01000002.1"/>
</dbReference>
<proteinExistence type="predicted"/>
<keyword evidence="4" id="KW-1185">Reference proteome</keyword>
<organism evidence="3 4">
    <name type="scientific">Allonocardiopsis opalescens</name>
    <dbReference type="NCBI Taxonomy" id="1144618"/>
    <lineage>
        <taxon>Bacteria</taxon>
        <taxon>Bacillati</taxon>
        <taxon>Actinomycetota</taxon>
        <taxon>Actinomycetes</taxon>
        <taxon>Streptosporangiales</taxon>
        <taxon>Allonocardiopsis</taxon>
    </lineage>
</organism>
<evidence type="ECO:0000313" key="3">
    <source>
        <dbReference type="EMBL" id="PRY00751.1"/>
    </source>
</evidence>
<dbReference type="OrthoDB" id="3539443at2"/>
<accession>A0A2T0QAB1</accession>
<evidence type="ECO:0000313" key="4">
    <source>
        <dbReference type="Proteomes" id="UP000237846"/>
    </source>
</evidence>
<dbReference type="Proteomes" id="UP000237846">
    <property type="component" value="Unassembled WGS sequence"/>
</dbReference>
<evidence type="ECO:0000256" key="1">
    <source>
        <dbReference type="SAM" id="Coils"/>
    </source>
</evidence>
<gene>
    <name evidence="3" type="ORF">CLV72_102383</name>
</gene>
<dbReference type="EMBL" id="PVZC01000002">
    <property type="protein sequence ID" value="PRY00751.1"/>
    <property type="molecule type" value="Genomic_DNA"/>
</dbReference>